<evidence type="ECO:0000313" key="6">
    <source>
        <dbReference type="EMBL" id="QBF34568.1"/>
    </source>
</evidence>
<feature type="transmembrane region" description="Helical" evidence="5">
    <location>
        <begin position="250"/>
        <end position="271"/>
    </location>
</feature>
<dbReference type="EMBL" id="CP034841">
    <property type="protein sequence ID" value="QBF34568.1"/>
    <property type="molecule type" value="Genomic_DNA"/>
</dbReference>
<organism evidence="6 7">
    <name type="scientific">Mycoplasmopsis phocirhinis</name>
    <dbReference type="NCBI Taxonomy" id="142650"/>
    <lineage>
        <taxon>Bacteria</taxon>
        <taxon>Bacillati</taxon>
        <taxon>Mycoplasmatota</taxon>
        <taxon>Mycoplasmoidales</taxon>
        <taxon>Metamycoplasmataceae</taxon>
        <taxon>Mycoplasmopsis</taxon>
    </lineage>
</organism>
<dbReference type="Pfam" id="PF02535">
    <property type="entry name" value="Zip"/>
    <property type="match status" value="1"/>
</dbReference>
<proteinExistence type="predicted"/>
<feature type="transmembrane region" description="Helical" evidence="5">
    <location>
        <begin position="100"/>
        <end position="126"/>
    </location>
</feature>
<dbReference type="RefSeq" id="WP_130429345.1">
    <property type="nucleotide sequence ID" value="NZ_CP034841.1"/>
</dbReference>
<comment type="subcellular location">
    <subcellularLocation>
        <location evidence="1">Membrane</location>
        <topology evidence="1">Multi-pass membrane protein</topology>
    </subcellularLocation>
</comment>
<keyword evidence="2 5" id="KW-0812">Transmembrane</keyword>
<feature type="transmembrane region" description="Helical" evidence="5">
    <location>
        <begin position="186"/>
        <end position="210"/>
    </location>
</feature>
<dbReference type="KEGG" id="mphi:EG856_01335"/>
<dbReference type="GO" id="GO:0046873">
    <property type="term" value="F:metal ion transmembrane transporter activity"/>
    <property type="evidence" value="ECO:0007669"/>
    <property type="project" value="InterPro"/>
</dbReference>
<protein>
    <submittedName>
        <fullName evidence="6">Metal transporter</fullName>
    </submittedName>
</protein>
<accession>A0A4P6MM64</accession>
<gene>
    <name evidence="6" type="ORF">EG856_01335</name>
</gene>
<keyword evidence="4 5" id="KW-0472">Membrane</keyword>
<dbReference type="InterPro" id="IPR003689">
    <property type="entry name" value="ZIP"/>
</dbReference>
<feature type="transmembrane region" description="Helical" evidence="5">
    <location>
        <begin position="283"/>
        <end position="303"/>
    </location>
</feature>
<evidence type="ECO:0000256" key="1">
    <source>
        <dbReference type="ARBA" id="ARBA00004141"/>
    </source>
</evidence>
<keyword evidence="7" id="KW-1185">Reference proteome</keyword>
<dbReference type="OrthoDB" id="400752at2"/>
<feature type="transmembrane region" description="Helical" evidence="5">
    <location>
        <begin position="56"/>
        <end position="77"/>
    </location>
</feature>
<evidence type="ECO:0000256" key="3">
    <source>
        <dbReference type="ARBA" id="ARBA00022989"/>
    </source>
</evidence>
<feature type="transmembrane region" description="Helical" evidence="5">
    <location>
        <begin position="24"/>
        <end position="49"/>
    </location>
</feature>
<name>A0A4P6MM64_9BACT</name>
<reference evidence="6 7" key="1">
    <citation type="submission" date="2019-01" db="EMBL/GenBank/DDBJ databases">
        <title>Complete sequence and annotation of the Mycoplasma phocirhinis strain 852T genome.</title>
        <authorList>
            <person name="Frasca S.Jr."/>
            <person name="Kutish G.F."/>
            <person name="Castellanos Gell J."/>
            <person name="Michaels D.L."/>
            <person name="Brown D.R."/>
        </authorList>
    </citation>
    <scope>NUCLEOTIDE SEQUENCE [LARGE SCALE GENOMIC DNA]</scope>
    <source>
        <strain evidence="6 7">852</strain>
    </source>
</reference>
<evidence type="ECO:0000256" key="2">
    <source>
        <dbReference type="ARBA" id="ARBA00022692"/>
    </source>
</evidence>
<dbReference type="AlphaFoldDB" id="A0A4P6MM64"/>
<evidence type="ECO:0000313" key="7">
    <source>
        <dbReference type="Proteomes" id="UP000289326"/>
    </source>
</evidence>
<dbReference type="Proteomes" id="UP000289326">
    <property type="component" value="Chromosome"/>
</dbReference>
<evidence type="ECO:0000256" key="4">
    <source>
        <dbReference type="ARBA" id="ARBA00023136"/>
    </source>
</evidence>
<sequence>MNNYLYKIYNYLAKTPLSDIGTKFIFGLIVSLILLSIPIIIAAVVPLFIKKPKKEFSIYLYSFITGMFIILGSFGYLREAIEITSSGRGLKGDNIAVSNIYLYNILVIVGGSLLGIISAFTIKYIVYATIKRKYNLKNSVFIHTHEAGHHHGEKEHQHTHGDHIWNTNDLAEVEAKQYKQKNKWTALILLLGHRIPEGLLIGISLFNLIHNQNINAISIAFFISFVMHTIPEEIVFYYRQREMGIKPFYAVLNSIAGLALIIPFIFIGIFGAEFLEKIPALKAFITATIGSVMVFTAMVEFLPEFYHNNLEKKKWFITLFMFFLGIIFTIFVLSFHTHG</sequence>
<keyword evidence="3 5" id="KW-1133">Transmembrane helix</keyword>
<feature type="transmembrane region" description="Helical" evidence="5">
    <location>
        <begin position="315"/>
        <end position="336"/>
    </location>
</feature>
<evidence type="ECO:0000256" key="5">
    <source>
        <dbReference type="SAM" id="Phobius"/>
    </source>
</evidence>
<feature type="transmembrane region" description="Helical" evidence="5">
    <location>
        <begin position="216"/>
        <end position="238"/>
    </location>
</feature>
<dbReference type="GO" id="GO:0016020">
    <property type="term" value="C:membrane"/>
    <property type="evidence" value="ECO:0007669"/>
    <property type="project" value="UniProtKB-SubCell"/>
</dbReference>